<name>A0ABP7TVX5_9FLAO</name>
<comment type="caution">
    <text evidence="4">The sequence shown here is derived from an EMBL/GenBank/DDBJ whole genome shotgun (WGS) entry which is preliminary data.</text>
</comment>
<dbReference type="Proteomes" id="UP001500968">
    <property type="component" value="Unassembled WGS sequence"/>
</dbReference>
<dbReference type="InterPro" id="IPR026444">
    <property type="entry name" value="Secre_tail"/>
</dbReference>
<feature type="chain" id="PRO_5046256890" description="Secretion system C-terminal sorting domain-containing protein" evidence="2">
    <location>
        <begin position="19"/>
        <end position="620"/>
    </location>
</feature>
<keyword evidence="1 2" id="KW-0732">Signal</keyword>
<evidence type="ECO:0000313" key="5">
    <source>
        <dbReference type="Proteomes" id="UP001500968"/>
    </source>
</evidence>
<sequence length="620" mass="64158">MKKIYSLLLLTVSTLSFGQVLTEDFNYPDNAVLTANGWSAHSGAGTNAVDVGASNGLTYTGYNTVANNAARLDNTGEDINKPFAAAVTSGSLYFSFLVNVTSGDAGYFAHLGTAPSTFAARIYVKPSTTTGKINFGISNTSTASFAATPTDFDLNTTYLIIVKYDVTAAGAASIWVKSSGVPATEAAAGTPEHTTTGGGTASIGGVFLRQYAATQNITIDEIEVFTTWFGAAACSLTLNAETAVCDATTLNIDTYTATIPFTGGNTGSYNLSVNAGTIGGDNPSTTAQGNIIITNIPEGTNVTLTVSGACGLTKTVTAPECKPVNTLPFTDSFPYTVGGSLNAEQKWSLVNSGDNITIASGSLSYAGITSSGNSITFSGTGGESRTLFTSTNAGSIFASFIVTVSDLANVTADLTSNYFALFTDAAGASTNARIWTRKNGTQYQYGLGTGATATDWDPTLYNAGDIQYVVLRYDFADNALSLYINPTIGGSASPVLSVTPATAFANLGGFMFRQDGPAITPTVIADELRIDTTANFTLGTTQNQISGLKVYPNPVANGTLFIETAANGEKTVAIFDVLGKQVLNTTTADNAINVNGLNAGVYVVRITEEGKTATTKLVIK</sequence>
<proteinExistence type="predicted"/>
<reference evidence="5" key="1">
    <citation type="journal article" date="2019" name="Int. J. Syst. Evol. Microbiol.">
        <title>The Global Catalogue of Microorganisms (GCM) 10K type strain sequencing project: providing services to taxonomists for standard genome sequencing and annotation.</title>
        <authorList>
            <consortium name="The Broad Institute Genomics Platform"/>
            <consortium name="The Broad Institute Genome Sequencing Center for Infectious Disease"/>
            <person name="Wu L."/>
            <person name="Ma J."/>
        </authorList>
    </citation>
    <scope>NUCLEOTIDE SEQUENCE [LARGE SCALE GENOMIC DNA]</scope>
    <source>
        <strain evidence="5">JCM 17064</strain>
    </source>
</reference>
<evidence type="ECO:0000256" key="1">
    <source>
        <dbReference type="ARBA" id="ARBA00022729"/>
    </source>
</evidence>
<evidence type="ECO:0000259" key="3">
    <source>
        <dbReference type="Pfam" id="PF18962"/>
    </source>
</evidence>
<protein>
    <recommendedName>
        <fullName evidence="3">Secretion system C-terminal sorting domain-containing protein</fullName>
    </recommendedName>
</protein>
<dbReference type="NCBIfam" id="TIGR04183">
    <property type="entry name" value="Por_Secre_tail"/>
    <property type="match status" value="1"/>
</dbReference>
<gene>
    <name evidence="4" type="ORF">GCM10022386_15210</name>
</gene>
<feature type="domain" description="Secretion system C-terminal sorting" evidence="3">
    <location>
        <begin position="550"/>
        <end position="619"/>
    </location>
</feature>
<evidence type="ECO:0000313" key="4">
    <source>
        <dbReference type="EMBL" id="GAA4032066.1"/>
    </source>
</evidence>
<accession>A0ABP7TVX5</accession>
<evidence type="ECO:0000256" key="2">
    <source>
        <dbReference type="SAM" id="SignalP"/>
    </source>
</evidence>
<dbReference type="RefSeq" id="WP_324689064.1">
    <property type="nucleotide sequence ID" value="NZ_BAABCR010000015.1"/>
</dbReference>
<dbReference type="EMBL" id="BAABCR010000015">
    <property type="protein sequence ID" value="GAA4032066.1"/>
    <property type="molecule type" value="Genomic_DNA"/>
</dbReference>
<dbReference type="Pfam" id="PF18962">
    <property type="entry name" value="Por_Secre_tail"/>
    <property type="match status" value="1"/>
</dbReference>
<feature type="signal peptide" evidence="2">
    <location>
        <begin position="1"/>
        <end position="18"/>
    </location>
</feature>
<organism evidence="4 5">
    <name type="scientific">Flavobacterium cheonhonense</name>
    <dbReference type="NCBI Taxonomy" id="706185"/>
    <lineage>
        <taxon>Bacteria</taxon>
        <taxon>Pseudomonadati</taxon>
        <taxon>Bacteroidota</taxon>
        <taxon>Flavobacteriia</taxon>
        <taxon>Flavobacteriales</taxon>
        <taxon>Flavobacteriaceae</taxon>
        <taxon>Flavobacterium</taxon>
    </lineage>
</organism>
<keyword evidence="5" id="KW-1185">Reference proteome</keyword>